<reference evidence="6 7" key="1">
    <citation type="submission" date="2014-10" db="EMBL/GenBank/DDBJ databases">
        <title>Draft genome of anammox bacterium scalindua brodae, obtained using differential coverage binning of sequence data from two enrichment reactors.</title>
        <authorList>
            <person name="Speth D.R."/>
            <person name="Russ L."/>
            <person name="Kartal B."/>
            <person name="Op den Camp H.J."/>
            <person name="Dutilh B.E."/>
            <person name="Jetten M.S."/>
        </authorList>
    </citation>
    <scope>NUCLEOTIDE SEQUENCE [LARGE SCALE GENOMIC DNA]</scope>
    <source>
        <strain evidence="6">RU1</strain>
    </source>
</reference>
<feature type="domain" description="Desulfoferrodoxin N-terminal" evidence="5">
    <location>
        <begin position="3"/>
        <end position="37"/>
    </location>
</feature>
<evidence type="ECO:0000256" key="1">
    <source>
        <dbReference type="ARBA" id="ARBA00022448"/>
    </source>
</evidence>
<sequence length="39" mass="4123">MPTETSEVYECDICGAIVEVKEGGAGTLECCGQPMTLQE</sequence>
<dbReference type="NCBIfam" id="TIGR00319">
    <property type="entry name" value="desulf_FeS4"/>
    <property type="match status" value="1"/>
</dbReference>
<evidence type="ECO:0000259" key="5">
    <source>
        <dbReference type="Pfam" id="PF06397"/>
    </source>
</evidence>
<dbReference type="AlphaFoldDB" id="A0A0B0EI36"/>
<accession>A0A0B0EI36</accession>
<dbReference type="GO" id="GO:0005506">
    <property type="term" value="F:iron ion binding"/>
    <property type="evidence" value="ECO:0007669"/>
    <property type="project" value="InterPro"/>
</dbReference>
<gene>
    <name evidence="6" type="primary">dfx</name>
    <name evidence="6" type="ORF">SCABRO_01520</name>
</gene>
<dbReference type="EC" id="1.15.1.2" evidence="6"/>
<dbReference type="SUPFAM" id="SSF57802">
    <property type="entry name" value="Rubredoxin-like"/>
    <property type="match status" value="1"/>
</dbReference>
<evidence type="ECO:0000313" key="7">
    <source>
        <dbReference type="Proteomes" id="UP000030652"/>
    </source>
</evidence>
<dbReference type="Proteomes" id="UP000030652">
    <property type="component" value="Unassembled WGS sequence"/>
</dbReference>
<keyword evidence="1" id="KW-0813">Transport</keyword>
<proteinExistence type="predicted"/>
<evidence type="ECO:0000256" key="2">
    <source>
        <dbReference type="ARBA" id="ARBA00022723"/>
    </source>
</evidence>
<dbReference type="Gene3D" id="2.20.28.100">
    <property type="entry name" value="Desulphoferrodoxin, N-terminal domain"/>
    <property type="match status" value="1"/>
</dbReference>
<evidence type="ECO:0000256" key="3">
    <source>
        <dbReference type="ARBA" id="ARBA00022982"/>
    </source>
</evidence>
<protein>
    <submittedName>
        <fullName evidence="6">Desulfoferrodoxin</fullName>
        <ecNumber evidence="6">1.15.1.2</ecNumber>
    </submittedName>
</protein>
<dbReference type="InterPro" id="IPR004462">
    <property type="entry name" value="Desulfoferrodoxin_N"/>
</dbReference>
<dbReference type="GO" id="GO:0050605">
    <property type="term" value="F:superoxide reductase activity"/>
    <property type="evidence" value="ECO:0007669"/>
    <property type="project" value="UniProtKB-EC"/>
</dbReference>
<organism evidence="6 7">
    <name type="scientific">Candidatus Scalindua brodae</name>
    <dbReference type="NCBI Taxonomy" id="237368"/>
    <lineage>
        <taxon>Bacteria</taxon>
        <taxon>Pseudomonadati</taxon>
        <taxon>Planctomycetota</taxon>
        <taxon>Candidatus Brocadiia</taxon>
        <taxon>Candidatus Brocadiales</taxon>
        <taxon>Candidatus Scalinduaceae</taxon>
        <taxon>Candidatus Scalindua</taxon>
    </lineage>
</organism>
<keyword evidence="4" id="KW-0408">Iron</keyword>
<dbReference type="InterPro" id="IPR038094">
    <property type="entry name" value="Desulfoferrodoxin_N_sf"/>
</dbReference>
<evidence type="ECO:0000313" key="6">
    <source>
        <dbReference type="EMBL" id="KHE92727.1"/>
    </source>
</evidence>
<name>A0A0B0EI36_9BACT</name>
<keyword evidence="6" id="KW-0560">Oxidoreductase</keyword>
<keyword evidence="3" id="KW-0249">Electron transport</keyword>
<dbReference type="Pfam" id="PF06397">
    <property type="entry name" value="Desulfoferrod_N"/>
    <property type="match status" value="1"/>
</dbReference>
<comment type="caution">
    <text evidence="6">The sequence shown here is derived from an EMBL/GenBank/DDBJ whole genome shotgun (WGS) entry which is preliminary data.</text>
</comment>
<evidence type="ECO:0000256" key="4">
    <source>
        <dbReference type="ARBA" id="ARBA00023004"/>
    </source>
</evidence>
<keyword evidence="2" id="KW-0479">Metal-binding</keyword>
<dbReference type="EMBL" id="JRYO01000096">
    <property type="protein sequence ID" value="KHE92727.1"/>
    <property type="molecule type" value="Genomic_DNA"/>
</dbReference>